<name>A0A1T4W8H1_9BACT</name>
<organism evidence="2 3">
    <name type="scientific">Desulfobaculum bizertense DSM 18034</name>
    <dbReference type="NCBI Taxonomy" id="1121442"/>
    <lineage>
        <taxon>Bacteria</taxon>
        <taxon>Pseudomonadati</taxon>
        <taxon>Thermodesulfobacteriota</taxon>
        <taxon>Desulfovibrionia</taxon>
        <taxon>Desulfovibrionales</taxon>
        <taxon>Desulfovibrionaceae</taxon>
        <taxon>Desulfobaculum</taxon>
    </lineage>
</organism>
<dbReference type="OrthoDB" id="5471615at2"/>
<dbReference type="RefSeq" id="WP_078685158.1">
    <property type="nucleotide sequence ID" value="NZ_FUYA01000005.1"/>
</dbReference>
<protein>
    <submittedName>
        <fullName evidence="2">PilZ domain-containing protein</fullName>
    </submittedName>
</protein>
<evidence type="ECO:0000313" key="3">
    <source>
        <dbReference type="Proteomes" id="UP000189733"/>
    </source>
</evidence>
<dbReference type="GO" id="GO:0035438">
    <property type="term" value="F:cyclic-di-GMP binding"/>
    <property type="evidence" value="ECO:0007669"/>
    <property type="project" value="InterPro"/>
</dbReference>
<dbReference type="EMBL" id="FUYA01000005">
    <property type="protein sequence ID" value="SKA73580.1"/>
    <property type="molecule type" value="Genomic_DNA"/>
</dbReference>
<feature type="domain" description="PilZ" evidence="1">
    <location>
        <begin position="17"/>
        <end position="112"/>
    </location>
</feature>
<dbReference type="AlphaFoldDB" id="A0A1T4W8H1"/>
<evidence type="ECO:0000259" key="1">
    <source>
        <dbReference type="Pfam" id="PF07238"/>
    </source>
</evidence>
<dbReference type="Pfam" id="PF07238">
    <property type="entry name" value="PilZ"/>
    <property type="match status" value="1"/>
</dbReference>
<dbReference type="InterPro" id="IPR009875">
    <property type="entry name" value="PilZ_domain"/>
</dbReference>
<reference evidence="2 3" key="1">
    <citation type="submission" date="2017-02" db="EMBL/GenBank/DDBJ databases">
        <authorList>
            <person name="Peterson S.W."/>
        </authorList>
    </citation>
    <scope>NUCLEOTIDE SEQUENCE [LARGE SCALE GENOMIC DNA]</scope>
    <source>
        <strain evidence="2 3">DSM 18034</strain>
    </source>
</reference>
<evidence type="ECO:0000313" key="2">
    <source>
        <dbReference type="EMBL" id="SKA73580.1"/>
    </source>
</evidence>
<gene>
    <name evidence="2" type="ORF">SAMN02745702_01882</name>
</gene>
<sequence length="130" mass="14605">MFDEYDFSLGEIGGTGQRKAFRTRIPGLEISLKATGESFVVLDLSATGLAFRKPRNDFRKDTRLEFDLLLNKKLFIPGLKADIMRVCADGLVGLGFADNDRRQEARLDKLVLEVQKRMIALRKKAGKQGT</sequence>
<dbReference type="STRING" id="1121442.SAMN02745702_01882"/>
<dbReference type="Proteomes" id="UP000189733">
    <property type="component" value="Unassembled WGS sequence"/>
</dbReference>
<keyword evidence="3" id="KW-1185">Reference proteome</keyword>
<proteinExistence type="predicted"/>
<accession>A0A1T4W8H1</accession>
<dbReference type="Gene3D" id="2.40.10.220">
    <property type="entry name" value="predicted glycosyltransferase like domains"/>
    <property type="match status" value="1"/>
</dbReference>